<evidence type="ECO:0000256" key="4">
    <source>
        <dbReference type="ARBA" id="ARBA00023328"/>
    </source>
</evidence>
<evidence type="ECO:0000256" key="1">
    <source>
        <dbReference type="ARBA" id="ARBA00004629"/>
    </source>
</evidence>
<comment type="subcellular location">
    <subcellularLocation>
        <location evidence="1">Chromosome</location>
        <location evidence="1">Centromere</location>
        <location evidence="1">Kinetochore</location>
    </subcellularLocation>
</comment>
<evidence type="ECO:0000256" key="5">
    <source>
        <dbReference type="SAM" id="MobiDB-lite"/>
    </source>
</evidence>
<feature type="region of interest" description="Disordered" evidence="5">
    <location>
        <begin position="743"/>
        <end position="763"/>
    </location>
</feature>
<dbReference type="GO" id="GO:0032991">
    <property type="term" value="C:protein-containing complex"/>
    <property type="evidence" value="ECO:0007669"/>
    <property type="project" value="UniProtKB-ARBA"/>
</dbReference>
<feature type="compositionally biased region" description="Polar residues" evidence="5">
    <location>
        <begin position="1134"/>
        <end position="1145"/>
    </location>
</feature>
<dbReference type="InterPro" id="IPR015661">
    <property type="entry name" value="Bub1/Mad3"/>
</dbReference>
<dbReference type="GO" id="GO:0000776">
    <property type="term" value="C:kinetochore"/>
    <property type="evidence" value="ECO:0007669"/>
    <property type="project" value="UniProtKB-KW"/>
</dbReference>
<dbReference type="InterPro" id="IPR008271">
    <property type="entry name" value="Ser/Thr_kinase_AS"/>
</dbReference>
<dbReference type="PANTHER" id="PTHR14030:SF4">
    <property type="entry name" value="BUB1 KINASE, ISOFORM A-RELATED"/>
    <property type="match status" value="1"/>
</dbReference>
<feature type="domain" description="Protein kinase" evidence="6">
    <location>
        <begin position="1490"/>
        <end position="1897"/>
    </location>
</feature>
<dbReference type="SUPFAM" id="SSF56112">
    <property type="entry name" value="Protein kinase-like (PK-like)"/>
    <property type="match status" value="1"/>
</dbReference>
<feature type="compositionally biased region" description="Basic and acidic residues" evidence="5">
    <location>
        <begin position="992"/>
        <end position="1008"/>
    </location>
</feature>
<dbReference type="PANTHER" id="PTHR14030">
    <property type="entry name" value="MITOTIC CHECKPOINT SERINE/THREONINE-PROTEIN KINASE BUB1"/>
    <property type="match status" value="1"/>
</dbReference>
<dbReference type="PROSITE" id="PS00108">
    <property type="entry name" value="PROTEIN_KINASE_ST"/>
    <property type="match status" value="1"/>
</dbReference>
<accession>A0A4V0KL26</accession>
<dbReference type="OrthoDB" id="248495at2759"/>
<feature type="compositionally biased region" description="Basic and acidic residues" evidence="5">
    <location>
        <begin position="488"/>
        <end position="508"/>
    </location>
</feature>
<dbReference type="VEuPathDB" id="PlasmoDB:PYYM_0936900"/>
<feature type="compositionally biased region" description="Basic and acidic residues" evidence="5">
    <location>
        <begin position="656"/>
        <end position="670"/>
    </location>
</feature>
<dbReference type="Proteomes" id="UP000072874">
    <property type="component" value="Chromosome 9"/>
</dbReference>
<feature type="compositionally biased region" description="Basic and acidic residues" evidence="5">
    <location>
        <begin position="2217"/>
        <end position="2229"/>
    </location>
</feature>
<dbReference type="VEuPathDB" id="PlasmoDB:PY05763"/>
<dbReference type="GeneID" id="3790772"/>
<feature type="region of interest" description="Disordered" evidence="5">
    <location>
        <begin position="2193"/>
        <end position="2249"/>
    </location>
</feature>
<feature type="region of interest" description="Disordered" evidence="5">
    <location>
        <begin position="946"/>
        <end position="1250"/>
    </location>
</feature>
<keyword evidence="3" id="KW-0995">Kinetochore</keyword>
<keyword evidence="4" id="KW-0137">Centromere</keyword>
<dbReference type="KEGG" id="pyo:PY17X_0937500"/>
<gene>
    <name evidence="7" type="ORF">PY17X_0937500</name>
</gene>
<evidence type="ECO:0000313" key="7">
    <source>
        <dbReference type="EMBL" id="VTZ78564.1"/>
    </source>
</evidence>
<dbReference type="PROSITE" id="PS50011">
    <property type="entry name" value="PROTEIN_KINASE_DOM"/>
    <property type="match status" value="1"/>
</dbReference>
<feature type="compositionally biased region" description="Basic and acidic residues" evidence="5">
    <location>
        <begin position="1714"/>
        <end position="1725"/>
    </location>
</feature>
<evidence type="ECO:0000313" key="8">
    <source>
        <dbReference type="Proteomes" id="UP000072874"/>
    </source>
</evidence>
<feature type="region of interest" description="Disordered" evidence="5">
    <location>
        <begin position="1682"/>
        <end position="1701"/>
    </location>
</feature>
<feature type="region of interest" description="Disordered" evidence="5">
    <location>
        <begin position="831"/>
        <end position="857"/>
    </location>
</feature>
<feature type="compositionally biased region" description="Basic and acidic residues" evidence="5">
    <location>
        <begin position="743"/>
        <end position="759"/>
    </location>
</feature>
<feature type="region of interest" description="Disordered" evidence="5">
    <location>
        <begin position="1714"/>
        <end position="1736"/>
    </location>
</feature>
<feature type="compositionally biased region" description="Low complexity" evidence="5">
    <location>
        <begin position="2232"/>
        <end position="2249"/>
    </location>
</feature>
<feature type="compositionally biased region" description="Basic and acidic residues" evidence="5">
    <location>
        <begin position="1041"/>
        <end position="1090"/>
    </location>
</feature>
<evidence type="ECO:0000256" key="3">
    <source>
        <dbReference type="ARBA" id="ARBA00022838"/>
    </source>
</evidence>
<feature type="region of interest" description="Disordered" evidence="5">
    <location>
        <begin position="480"/>
        <end position="508"/>
    </location>
</feature>
<dbReference type="GO" id="GO:0004672">
    <property type="term" value="F:protein kinase activity"/>
    <property type="evidence" value="ECO:0007669"/>
    <property type="project" value="InterPro"/>
</dbReference>
<dbReference type="InterPro" id="IPR000719">
    <property type="entry name" value="Prot_kinase_dom"/>
</dbReference>
<dbReference type="EMBL" id="LM993663">
    <property type="protein sequence ID" value="VTZ78564.1"/>
    <property type="molecule type" value="Genomic_DNA"/>
</dbReference>
<evidence type="ECO:0000259" key="6">
    <source>
        <dbReference type="PROSITE" id="PS50011"/>
    </source>
</evidence>
<keyword evidence="2" id="KW-0158">Chromosome</keyword>
<dbReference type="GO" id="GO:0005524">
    <property type="term" value="F:ATP binding"/>
    <property type="evidence" value="ECO:0007669"/>
    <property type="project" value="InterPro"/>
</dbReference>
<dbReference type="VEuPathDB" id="PlasmoDB:Py17XNL_000900391"/>
<feature type="compositionally biased region" description="Basic residues" evidence="5">
    <location>
        <begin position="963"/>
        <end position="979"/>
    </location>
</feature>
<dbReference type="VEuPathDB" id="PlasmoDB:PY17X_0937500"/>
<protein>
    <recommendedName>
        <fullName evidence="6">Protein kinase domain-containing protein</fullName>
    </recommendedName>
</protein>
<sequence>MFNDDIKNIYIKNHIKKIYIVKRHNENINTEEKKSSVLYKKFDDFISILVNIRKHDNLLKKIKANINDSESSKILLDYLDFYLNNFGYKFHSFIIEYKNDSSNGDINNCYAISKLCKTDIEKIVKNSYSRVLYKYDSIKYLLYYIKKHTLSFENVNLNFMKLLSKYLYVSLNPLNLLIFVYLKIYKNGTKNSKEFLEDNAKQHNDTNIIQENNTNGDNSLVEKKDIHQINNNLNGTNNYIEDSDFFCNELFSYMCSYGEYIIKRTIISCYSEIYNNHKHVKGKLKVYKWTKNYIENYIIGKLCSHYYFLNGQVNNGINKYIYNAYANNLNEYIKKYEIFTEFSSGFKNINMSNRKFSYIYELILFLYFSKKCLYHLNDNINFVYQLSLYVLYKSIKMIITYLYFNLPEYMCHYFLNIYVMFFKKKKGNMSYIMKKMKKNYRNIMIHVNKQNKSYIRAKLCNSFLKNRTINGNIVTNFSNDKNNDDEEIGQKDTNENENENENKNKNNKRLEVIRSKLQSSENKRIKKALSLTYFDINNYDKRKDKIEGYQLNKFLKFHSHGSIIQLKYNNEEQLRKKEKEKKKNISPKNEQEENRIITEIDKLDIKTKNQINGLIYPNKFEIIKRYSLLYNIYYNKNYGTINNSLKNISLNVNHKGDEEKKNENKNKDTNDSANNKGVVYKNKCNISSKNKNIRNPKVANTVFKSIFGNIFKQNEYFICNINMDNISYENGQDKLDTCVDENQKNNKNEDTQKLQKQLDDPVNTDLNDSEIILNEKENMDISFPNHVTQFNDQLDENQLKEQIDNEHVVINENHNVEKENELGDQVIKEDSAQDELKKEGSAQDELKKEGSAQDELKKDVVEDPILIDSAVKEDPIKTQANTTCLNNNENIINESIINENIINDNIINDNSCKKEIGKESSDHIVNQNNEEKHLKRVAKKSIYYMSETSSSDDSTDDEDYVIGKKKSKKKKSKRKKKDKKNGSKSAQKGKKKSSESEKGKEKEDETNNRRSKRLMSTSKCVYNTSDTSKEANLNNSNTNSKMDESTIKVHDKKEKDVKETDKCVKKTNEVKESNENDQELKEEEKIDNNEKVNQNKFETSNKNSDINDEENNKDDKIKNVIEFDSIISHDNNDIESSNKNVIDSTNIEEDNDEKGETKDSEKNTKENIDGDEKNTKENIDGDEKNTKENIDGDEKNTKENIDGDEKNTKENIDGDEKNTKENIDGDEKNTKENIDEDEKNTKENIDEDEKNTNSLKIKNSKNLIFDLSLSDSEHDILLVDTRSNKKKDQNFYEIKETNISISDDENVNNNKNSSIKINDSLVVNKNKIKNCDDDDNNDIDMKRRKTEYIRLQGDYDLINEKNIEIYKENKEQEKPFLDTCEAYLNEKVEDNKKIQVQTNVKFIVIYLFDHFIVGAINLINPYNIAEKERYNHFTQIQSNINDINYTQIFKYNSNSNHSSDTIFTNFEVQGTLKKNTEIHLLSIKNEKRVLTILTKHGKGINGCIYKCLVNGKLMACKIQKKLYLAKKEIYFSYILKARRSNKLIKYAKHGGKHDGGKNIFYEILKEHDSRYIFPDELHYKAVDLQKGNSKYTKLLQSYYRTNNNEVSDIEVGNSLLLMNTFKNVKTVNDIINYFIKKNYNSINEEFILFIVYQMVIAVLQLHLLDVVHGDIKIDNILVSKGDNQKSDEKDNEENESNDSKFKEMNYMRNKTGLKKETPYSDKCDSRSSYNNEGKIKKKKNKSTEYSQINAEKIIDCFLNSELNKDSDKSFLKKKFPVNLFLVDIGRGIDMKNFKKYLFYGDKYCDCYNFLTDSIFTYHIDFIGIAQVASCLLFYKHIGNTKYKYENKIEDKTTISVNNFDITYMTHNSHFLKTNINRNNDHATKISKNRYKELENFIKIKEKMYRENDQLNDKNKSNTLLHNNFKYDTISGTKLREKNDISNSAIKRKRSPNDNENIANKKINCENGNCKDNDLKKKDQNNVENLDDIYFMDYFRIFPINKKINEKINNYFNQIKKQGDNYFVEKDEKKIKSFYVKLLLSKKKYAHFWEIFFHVLLNFCNVYELDNIKYNSNDINSINEELDIISNKKIINKENNYYFDFEKKNWNEIDCKKDKSYDTFNHDKNKKYENSTSDNILISQDNENIKNKLNKNTKLFNLNTKKNNNVIDICTKDTTSNNENSDVKSSLCNIINNIGDENKTKNNTKGDTYSDKASNSSKNDKLDERNKKPSDQNGINNDNNNNGNNNSSSNNKYFFIQNSISNLKVIKKTVHNNVEKNNTINKAQNKVYNSTDKDTANNKRKFYFFENEQNKRKCRKLNNKKLYNNQSDNNDTKKTTRYINKLLKKKAIITLITIKNAIENIFENTDSQDILHNELDFISTII</sequence>
<dbReference type="Gene3D" id="1.10.510.10">
    <property type="entry name" value="Transferase(Phosphotransferase) domain 1"/>
    <property type="match status" value="2"/>
</dbReference>
<dbReference type="GO" id="GO:0007094">
    <property type="term" value="P:mitotic spindle assembly checkpoint signaling"/>
    <property type="evidence" value="ECO:0007669"/>
    <property type="project" value="InterPro"/>
</dbReference>
<feature type="region of interest" description="Disordered" evidence="5">
    <location>
        <begin position="656"/>
        <end position="676"/>
    </location>
</feature>
<dbReference type="VEuPathDB" id="PlasmoDB:PY05034"/>
<feature type="compositionally biased region" description="Basic and acidic residues" evidence="5">
    <location>
        <begin position="1154"/>
        <end position="1244"/>
    </location>
</feature>
<dbReference type="InterPro" id="IPR011009">
    <property type="entry name" value="Kinase-like_dom_sf"/>
</dbReference>
<reference evidence="7 8" key="1">
    <citation type="journal article" date="2014" name="BMC Biol.">
        <title>A comprehensive evaluation of rodent malaria parasite genomes and gene expression.</title>
        <authorList>
            <person name="Otto T.D."/>
            <person name="Bohme U."/>
            <person name="Jackson A.P."/>
            <person name="Hunt M."/>
            <person name="Franke-Fayard B."/>
            <person name="Hoeijmakers W.A."/>
            <person name="Religa A.A."/>
            <person name="Robertson L."/>
            <person name="Sanders M."/>
            <person name="Ogun S.A."/>
            <person name="Cunningham D."/>
            <person name="Erhart A."/>
            <person name="Billker O."/>
            <person name="Khan S.M."/>
            <person name="Stunnenberg H.G."/>
            <person name="Langhorne J."/>
            <person name="Holder A.A."/>
            <person name="Waters A.P."/>
            <person name="Newbold C.I."/>
            <person name="Pain A."/>
            <person name="Berriman M."/>
            <person name="Janse C.J."/>
        </authorList>
    </citation>
    <scope>NUCLEOTIDE SEQUENCE [LARGE SCALE GENOMIC DNA]</scope>
    <source>
        <strain evidence="7 8">17X</strain>
    </source>
</reference>
<dbReference type="GO" id="GO:0051754">
    <property type="term" value="P:meiotic sister chromatid cohesion, centromeric"/>
    <property type="evidence" value="ECO:0007669"/>
    <property type="project" value="TreeGrafter"/>
</dbReference>
<name>A0A4V0KL26_PLAYE</name>
<proteinExistence type="predicted"/>
<organism evidence="7 8">
    <name type="scientific">Plasmodium yoelii</name>
    <dbReference type="NCBI Taxonomy" id="5861"/>
    <lineage>
        <taxon>Eukaryota</taxon>
        <taxon>Sar</taxon>
        <taxon>Alveolata</taxon>
        <taxon>Apicomplexa</taxon>
        <taxon>Aconoidasida</taxon>
        <taxon>Haemosporida</taxon>
        <taxon>Plasmodiidae</taxon>
        <taxon>Plasmodium</taxon>
        <taxon>Plasmodium (Vinckeia)</taxon>
    </lineage>
</organism>
<evidence type="ECO:0000256" key="2">
    <source>
        <dbReference type="ARBA" id="ARBA00022454"/>
    </source>
</evidence>
<dbReference type="RefSeq" id="XP_725433.3">
    <property type="nucleotide sequence ID" value="XM_720340.3"/>
</dbReference>
<feature type="compositionally biased region" description="Polar residues" evidence="5">
    <location>
        <begin position="1014"/>
        <end position="1040"/>
    </location>
</feature>